<gene>
    <name evidence="1" type="ORF">TVAG_216300</name>
</gene>
<dbReference type="GO" id="GO:0005764">
    <property type="term" value="C:lysosome"/>
    <property type="evidence" value="ECO:0000318"/>
    <property type="project" value="GO_Central"/>
</dbReference>
<dbReference type="VEuPathDB" id="TrichDB:TVAGG3_0249470"/>
<dbReference type="OrthoDB" id="10437944at2759"/>
<sequence length="456" mass="52006">MFLFACFAHSLNDNDPLITQELVDEINNDPSAPFKARLYTKFAKLTIGDAKKFLSPVRPPPQNHGSAVPVGANEEFFNYVDTNYITGLSNVAAFPDWRNASNQNDETLTDNRKAIKPKIAHVKFPVFDVTQLCSSWAPAVTSAMTISVSRWAGEFVNFSLQYVLDCDMLGDSCIERTPLNAYQLFWQYHPPDYKSWDQPGDVLAQPNSERTEAMAAPRSDFKRTNCENNRCYPGLTNCKRHWALTGSCNPGDTETACPIYFLYNWRWVKSHLWEVGAVTSSITVYNSLFSYESGIYSRFWKDTAEERAEGDERDKILGMLDVTIIGWGQVELNLSSNKDKYEKVLNRWWWVIPHFGPEFGVSYYSCHDFDTPDTNCKRTFNEMTKIDYQIGLESNLYITGGEYGDHIQDDNTHKGFIKFNRSFDDCNIESHAVGAVPYNFVPLPHRTPSPTTDETT</sequence>
<dbReference type="GO" id="GO:0005615">
    <property type="term" value="C:extracellular space"/>
    <property type="evidence" value="ECO:0000318"/>
    <property type="project" value="GO_Central"/>
</dbReference>
<dbReference type="GO" id="GO:0051603">
    <property type="term" value="P:proteolysis involved in protein catabolic process"/>
    <property type="evidence" value="ECO:0000318"/>
    <property type="project" value="GO_Central"/>
</dbReference>
<dbReference type="AlphaFoldDB" id="A2ENW4"/>
<organism evidence="1 2">
    <name type="scientific">Trichomonas vaginalis (strain ATCC PRA-98 / G3)</name>
    <dbReference type="NCBI Taxonomy" id="412133"/>
    <lineage>
        <taxon>Eukaryota</taxon>
        <taxon>Metamonada</taxon>
        <taxon>Parabasalia</taxon>
        <taxon>Trichomonadida</taxon>
        <taxon>Trichomonadidae</taxon>
        <taxon>Trichomonas</taxon>
    </lineage>
</organism>
<evidence type="ECO:0000313" key="1">
    <source>
        <dbReference type="EMBL" id="EAY05654.1"/>
    </source>
</evidence>
<proteinExistence type="predicted"/>
<keyword evidence="2" id="KW-1185">Reference proteome</keyword>
<dbReference type="Proteomes" id="UP000001542">
    <property type="component" value="Unassembled WGS sequence"/>
</dbReference>
<evidence type="ECO:0008006" key="3">
    <source>
        <dbReference type="Google" id="ProtNLM"/>
    </source>
</evidence>
<dbReference type="FunFam" id="3.90.70.10:FF:000301">
    <property type="entry name" value="Uncharacterized protein"/>
    <property type="match status" value="1"/>
</dbReference>
<evidence type="ECO:0000313" key="2">
    <source>
        <dbReference type="Proteomes" id="UP000001542"/>
    </source>
</evidence>
<dbReference type="EMBL" id="DS113443">
    <property type="protein sequence ID" value="EAY05654.1"/>
    <property type="molecule type" value="Genomic_DNA"/>
</dbReference>
<dbReference type="InParanoid" id="A2ENW4"/>
<dbReference type="GO" id="GO:0004197">
    <property type="term" value="F:cysteine-type endopeptidase activity"/>
    <property type="evidence" value="ECO:0000318"/>
    <property type="project" value="GO_Central"/>
</dbReference>
<dbReference type="RefSeq" id="XP_001317877.1">
    <property type="nucleotide sequence ID" value="XM_001317842.1"/>
</dbReference>
<dbReference type="SUPFAM" id="SSF54001">
    <property type="entry name" value="Cysteine proteinases"/>
    <property type="match status" value="1"/>
</dbReference>
<reference evidence="1" key="2">
    <citation type="journal article" date="2007" name="Science">
        <title>Draft genome sequence of the sexually transmitted pathogen Trichomonas vaginalis.</title>
        <authorList>
            <person name="Carlton J.M."/>
            <person name="Hirt R.P."/>
            <person name="Silva J.C."/>
            <person name="Delcher A.L."/>
            <person name="Schatz M."/>
            <person name="Zhao Q."/>
            <person name="Wortman J.R."/>
            <person name="Bidwell S.L."/>
            <person name="Alsmark U.C.M."/>
            <person name="Besteiro S."/>
            <person name="Sicheritz-Ponten T."/>
            <person name="Noel C.J."/>
            <person name="Dacks J.B."/>
            <person name="Foster P.G."/>
            <person name="Simillion C."/>
            <person name="Van de Peer Y."/>
            <person name="Miranda-Saavedra D."/>
            <person name="Barton G.J."/>
            <person name="Westrop G.D."/>
            <person name="Mueller S."/>
            <person name="Dessi D."/>
            <person name="Fiori P.L."/>
            <person name="Ren Q."/>
            <person name="Paulsen I."/>
            <person name="Zhang H."/>
            <person name="Bastida-Corcuera F.D."/>
            <person name="Simoes-Barbosa A."/>
            <person name="Brown M.T."/>
            <person name="Hayes R.D."/>
            <person name="Mukherjee M."/>
            <person name="Okumura C.Y."/>
            <person name="Schneider R."/>
            <person name="Smith A.J."/>
            <person name="Vanacova S."/>
            <person name="Villalvazo M."/>
            <person name="Haas B.J."/>
            <person name="Pertea M."/>
            <person name="Feldblyum T.V."/>
            <person name="Utterback T.R."/>
            <person name="Shu C.L."/>
            <person name="Osoegawa K."/>
            <person name="de Jong P.J."/>
            <person name="Hrdy I."/>
            <person name="Horvathova L."/>
            <person name="Zubacova Z."/>
            <person name="Dolezal P."/>
            <person name="Malik S.B."/>
            <person name="Logsdon J.M. Jr."/>
            <person name="Henze K."/>
            <person name="Gupta A."/>
            <person name="Wang C.C."/>
            <person name="Dunne R.L."/>
            <person name="Upcroft J.A."/>
            <person name="Upcroft P."/>
            <person name="White O."/>
            <person name="Salzberg S.L."/>
            <person name="Tang P."/>
            <person name="Chiu C.-H."/>
            <person name="Lee Y.-S."/>
            <person name="Embley T.M."/>
            <person name="Coombs G.H."/>
            <person name="Mottram J.C."/>
            <person name="Tachezy J."/>
            <person name="Fraser-Liggett C.M."/>
            <person name="Johnson P.J."/>
        </authorList>
    </citation>
    <scope>NUCLEOTIDE SEQUENCE [LARGE SCALE GENOMIC DNA]</scope>
    <source>
        <strain evidence="1">G3</strain>
    </source>
</reference>
<accession>A2ENW4</accession>
<dbReference type="KEGG" id="tva:4763523"/>
<protein>
    <recommendedName>
        <fullName evidence="3">Peptidase C1A papain C-terminal domain-containing protein</fullName>
    </recommendedName>
</protein>
<name>A2ENW4_TRIV3</name>
<dbReference type="VEuPathDB" id="TrichDB:TVAG_216300"/>
<reference evidence="1" key="1">
    <citation type="submission" date="2006-10" db="EMBL/GenBank/DDBJ databases">
        <authorList>
            <person name="Amadeo P."/>
            <person name="Zhao Q."/>
            <person name="Wortman J."/>
            <person name="Fraser-Liggett C."/>
            <person name="Carlton J."/>
        </authorList>
    </citation>
    <scope>NUCLEOTIDE SEQUENCE</scope>
    <source>
        <strain evidence="1">G3</strain>
    </source>
</reference>
<dbReference type="InterPro" id="IPR038765">
    <property type="entry name" value="Papain-like_cys_pep_sf"/>
</dbReference>
<dbReference type="Gene3D" id="3.90.70.10">
    <property type="entry name" value="Cysteine proteinases"/>
    <property type="match status" value="1"/>
</dbReference>